<sequence length="271" mass="29638">MGRKLAVVKKQQKVRKRTAKQKARASAAVDGLADRLAKVASPAAYAEAAGSQSGKRGRRMQVDAQMKEAPGSGRAPTPREELKRKLKAKLAGHALDRTQGLEKGQVDSSGLPLARLREGTVPLRGLVLVSLLHAERRPAEAEETRKLERRGEEENQEEGRTQGSAASFEFQVAVRQDLEACLLSRHAAMHQAAWLRNAANMPRGDGDYEFTEQEQDGTDALNDDTFGDAGAIGSDWEPSLAQEAFHRELEQVTEQQTVFHGLGLCKLFGFS</sequence>
<feature type="region of interest" description="Disordered" evidence="1">
    <location>
        <begin position="1"/>
        <end position="26"/>
    </location>
</feature>
<organism evidence="2 3">
    <name type="scientific">Symbiodinium natans</name>
    <dbReference type="NCBI Taxonomy" id="878477"/>
    <lineage>
        <taxon>Eukaryota</taxon>
        <taxon>Sar</taxon>
        <taxon>Alveolata</taxon>
        <taxon>Dinophyceae</taxon>
        <taxon>Suessiales</taxon>
        <taxon>Symbiodiniaceae</taxon>
        <taxon>Symbiodinium</taxon>
    </lineage>
</organism>
<evidence type="ECO:0000313" key="3">
    <source>
        <dbReference type="Proteomes" id="UP000604046"/>
    </source>
</evidence>
<feature type="compositionally biased region" description="Basic and acidic residues" evidence="1">
    <location>
        <begin position="137"/>
        <end position="160"/>
    </location>
</feature>
<feature type="region of interest" description="Disordered" evidence="1">
    <location>
        <begin position="137"/>
        <end position="164"/>
    </location>
</feature>
<feature type="compositionally biased region" description="Basic residues" evidence="1">
    <location>
        <begin position="1"/>
        <end position="23"/>
    </location>
</feature>
<dbReference type="OrthoDB" id="10519577at2759"/>
<name>A0A812H778_9DINO</name>
<accession>A0A812H778</accession>
<feature type="region of interest" description="Disordered" evidence="1">
    <location>
        <begin position="205"/>
        <end position="233"/>
    </location>
</feature>
<feature type="compositionally biased region" description="Acidic residues" evidence="1">
    <location>
        <begin position="207"/>
        <end position="226"/>
    </location>
</feature>
<reference evidence="2" key="1">
    <citation type="submission" date="2021-02" db="EMBL/GenBank/DDBJ databases">
        <authorList>
            <person name="Dougan E. K."/>
            <person name="Rhodes N."/>
            <person name="Thang M."/>
            <person name="Chan C."/>
        </authorList>
    </citation>
    <scope>NUCLEOTIDE SEQUENCE</scope>
</reference>
<dbReference type="AlphaFoldDB" id="A0A812H778"/>
<evidence type="ECO:0000256" key="1">
    <source>
        <dbReference type="SAM" id="MobiDB-lite"/>
    </source>
</evidence>
<feature type="region of interest" description="Disordered" evidence="1">
    <location>
        <begin position="43"/>
        <end position="83"/>
    </location>
</feature>
<proteinExistence type="predicted"/>
<comment type="caution">
    <text evidence="2">The sequence shown here is derived from an EMBL/GenBank/DDBJ whole genome shotgun (WGS) entry which is preliminary data.</text>
</comment>
<evidence type="ECO:0000313" key="2">
    <source>
        <dbReference type="EMBL" id="CAE6943710.1"/>
    </source>
</evidence>
<keyword evidence="3" id="KW-1185">Reference proteome</keyword>
<dbReference type="Proteomes" id="UP000604046">
    <property type="component" value="Unassembled WGS sequence"/>
</dbReference>
<protein>
    <submittedName>
        <fullName evidence="2">Uncharacterized protein</fullName>
    </submittedName>
</protein>
<gene>
    <name evidence="2" type="ORF">SNAT2548_LOCUS1310</name>
</gene>
<dbReference type="EMBL" id="CAJNDS010000071">
    <property type="protein sequence ID" value="CAE6943710.1"/>
    <property type="molecule type" value="Genomic_DNA"/>
</dbReference>